<dbReference type="Gene3D" id="3.10.50.30">
    <property type="entry name" value="Transcription elongation factor, GreA/GreB, C-terminal domain"/>
    <property type="match status" value="1"/>
</dbReference>
<keyword evidence="14" id="KW-1185">Reference proteome</keyword>
<dbReference type="InterPro" id="IPR028624">
    <property type="entry name" value="Tscrpt_elong_fac_GreA/B"/>
</dbReference>
<dbReference type="KEGG" id="clt:CM240_1979"/>
<comment type="function">
    <text evidence="7 9 10">Necessary for efficient RNA polymerase transcription elongation past template-encoded arresting sites. The arresting sites in DNA have the property of trapping a certain fraction of elongating RNA polymerases that pass through, resulting in locked ternary complexes. Cleavage of the nascent transcript by cleavage factors such as GreA or GreB allows the resumption of elongation from the new 3'terminus. GreA releases sequences of 2 to 3 nucleotides.</text>
</comment>
<keyword evidence="13" id="KW-0251">Elongation factor</keyword>
<dbReference type="InterPro" id="IPR001437">
    <property type="entry name" value="Tscrpt_elong_fac_GreA/B_C"/>
</dbReference>
<keyword evidence="5 9" id="KW-0238">DNA-binding</keyword>
<dbReference type="InterPro" id="IPR022691">
    <property type="entry name" value="Tscrpt_elong_fac_GreA/B_N"/>
</dbReference>
<dbReference type="GO" id="GO:0032784">
    <property type="term" value="P:regulation of DNA-templated transcription elongation"/>
    <property type="evidence" value="ECO:0007669"/>
    <property type="project" value="UniProtKB-UniRule"/>
</dbReference>
<keyword evidence="3 9" id="KW-0805">Transcription regulation</keyword>
<dbReference type="InterPro" id="IPR006359">
    <property type="entry name" value="Tscrpt_elong_fac_GreA"/>
</dbReference>
<feature type="domain" description="Transcription elongation factor GreA/GreB C-terminal" evidence="11">
    <location>
        <begin position="85"/>
        <end position="154"/>
    </location>
</feature>
<evidence type="ECO:0000256" key="7">
    <source>
        <dbReference type="ARBA" id="ARBA00024916"/>
    </source>
</evidence>
<dbReference type="OrthoDB" id="9808774at2"/>
<dbReference type="Pfam" id="PF03449">
    <property type="entry name" value="GreA_GreB_N"/>
    <property type="match status" value="1"/>
</dbReference>
<keyword evidence="13" id="KW-0648">Protein biosynthesis</keyword>
<dbReference type="Gene3D" id="1.10.287.180">
    <property type="entry name" value="Transcription elongation factor, GreA/GreB, N-terminal domain"/>
    <property type="match status" value="1"/>
</dbReference>
<feature type="domain" description="Transcription elongation factor GreA/GreB N-terminal" evidence="12">
    <location>
        <begin position="5"/>
        <end position="75"/>
    </location>
</feature>
<dbReference type="InterPro" id="IPR023459">
    <property type="entry name" value="Tscrpt_elong_fac_GreA/B_fam"/>
</dbReference>
<accession>W6S472</accession>
<sequence length="156" mass="17394">MNNEVILTEAGKQKLEDELNFLKNTKRAEIKEALKAARAQGDLSENADYSAAKDDQSITETRIQELESILKRARVIEGSEDENIFDVNKTAKVKFYDLDEVEEVTLVSSVEADTMNMKISIDSPLGKALFKLPIGKKITVASPDGDYDVEVLEILK</sequence>
<organism evidence="13 14">
    <name type="scientific">Clostridium bornimense</name>
    <dbReference type="NCBI Taxonomy" id="1216932"/>
    <lineage>
        <taxon>Bacteria</taxon>
        <taxon>Bacillati</taxon>
        <taxon>Bacillota</taxon>
        <taxon>Clostridia</taxon>
        <taxon>Eubacteriales</taxon>
        <taxon>Clostridiaceae</taxon>
        <taxon>Clostridium</taxon>
    </lineage>
</organism>
<dbReference type="InterPro" id="IPR036805">
    <property type="entry name" value="Tscrpt_elong_fac_GreA/B_N_sf"/>
</dbReference>
<dbReference type="HAMAP" id="MF_00105">
    <property type="entry name" value="GreA_GreB"/>
    <property type="match status" value="1"/>
</dbReference>
<dbReference type="FunFam" id="1.10.287.180:FF:000001">
    <property type="entry name" value="Transcription elongation factor GreA"/>
    <property type="match status" value="1"/>
</dbReference>
<dbReference type="AlphaFoldDB" id="W6S472"/>
<dbReference type="NCBIfam" id="TIGR01462">
    <property type="entry name" value="greA"/>
    <property type="match status" value="1"/>
</dbReference>
<dbReference type="GO" id="GO:0003677">
    <property type="term" value="F:DNA binding"/>
    <property type="evidence" value="ECO:0007669"/>
    <property type="project" value="UniProtKB-UniRule"/>
</dbReference>
<evidence type="ECO:0000256" key="3">
    <source>
        <dbReference type="ARBA" id="ARBA00023015"/>
    </source>
</evidence>
<dbReference type="PANTHER" id="PTHR30437">
    <property type="entry name" value="TRANSCRIPTION ELONGATION FACTOR GREA"/>
    <property type="match status" value="1"/>
</dbReference>
<dbReference type="SUPFAM" id="SSF46557">
    <property type="entry name" value="GreA transcript cleavage protein, N-terminal domain"/>
    <property type="match status" value="1"/>
</dbReference>
<dbReference type="eggNOG" id="COG0782">
    <property type="taxonomic scope" value="Bacteria"/>
</dbReference>
<dbReference type="Proteomes" id="UP000019426">
    <property type="component" value="Chromosome M2/40_rep1"/>
</dbReference>
<name>W6S472_9CLOT</name>
<dbReference type="RefSeq" id="WP_044038879.1">
    <property type="nucleotide sequence ID" value="NZ_HG917868.1"/>
</dbReference>
<gene>
    <name evidence="9" type="primary">greA</name>
    <name evidence="13" type="ORF">CM240_1979</name>
</gene>
<dbReference type="STRING" id="1216932.CM240_1979"/>
<evidence type="ECO:0000313" key="14">
    <source>
        <dbReference type="Proteomes" id="UP000019426"/>
    </source>
</evidence>
<dbReference type="GO" id="GO:0070063">
    <property type="term" value="F:RNA polymerase binding"/>
    <property type="evidence" value="ECO:0007669"/>
    <property type="project" value="InterPro"/>
</dbReference>
<evidence type="ECO:0000256" key="6">
    <source>
        <dbReference type="ARBA" id="ARBA00023163"/>
    </source>
</evidence>
<evidence type="ECO:0000256" key="8">
    <source>
        <dbReference type="ARBA" id="ARBA00030776"/>
    </source>
</evidence>
<dbReference type="PATRIC" id="fig|1216932.3.peg.1978"/>
<keyword evidence="4" id="KW-0175">Coiled coil</keyword>
<evidence type="ECO:0000256" key="2">
    <source>
        <dbReference type="ARBA" id="ARBA00013729"/>
    </source>
</evidence>
<reference evidence="13 14" key="1">
    <citation type="submission" date="2013-11" db="EMBL/GenBank/DDBJ databases">
        <title>Complete genome sequence of Clostridum sp. M2/40.</title>
        <authorList>
            <person name="Wibberg D."/>
            <person name="Puehler A."/>
            <person name="Schlueter A."/>
        </authorList>
    </citation>
    <scope>NUCLEOTIDE SEQUENCE [LARGE SCALE GENOMIC DNA]</scope>
    <source>
        <strain evidence="14">M2/40</strain>
    </source>
</reference>
<dbReference type="PIRSF" id="PIRSF006092">
    <property type="entry name" value="GreA_GreB"/>
    <property type="match status" value="1"/>
</dbReference>
<evidence type="ECO:0000256" key="4">
    <source>
        <dbReference type="ARBA" id="ARBA00023054"/>
    </source>
</evidence>
<evidence type="ECO:0000256" key="10">
    <source>
        <dbReference type="RuleBase" id="RU000556"/>
    </source>
</evidence>
<evidence type="ECO:0000259" key="11">
    <source>
        <dbReference type="Pfam" id="PF01272"/>
    </source>
</evidence>
<dbReference type="SUPFAM" id="SSF54534">
    <property type="entry name" value="FKBP-like"/>
    <property type="match status" value="1"/>
</dbReference>
<dbReference type="GO" id="GO:0006354">
    <property type="term" value="P:DNA-templated transcription elongation"/>
    <property type="evidence" value="ECO:0007669"/>
    <property type="project" value="TreeGrafter"/>
</dbReference>
<evidence type="ECO:0000259" key="12">
    <source>
        <dbReference type="Pfam" id="PF03449"/>
    </source>
</evidence>
<evidence type="ECO:0000256" key="9">
    <source>
        <dbReference type="HAMAP-Rule" id="MF_00105"/>
    </source>
</evidence>
<dbReference type="PANTHER" id="PTHR30437:SF4">
    <property type="entry name" value="TRANSCRIPTION ELONGATION FACTOR GREA"/>
    <property type="match status" value="1"/>
</dbReference>
<comment type="similarity">
    <text evidence="1 9 10">Belongs to the GreA/GreB family.</text>
</comment>
<dbReference type="Pfam" id="PF01272">
    <property type="entry name" value="GreA_GreB"/>
    <property type="match status" value="1"/>
</dbReference>
<proteinExistence type="inferred from homology"/>
<dbReference type="PROSITE" id="PS00829">
    <property type="entry name" value="GREAB_1"/>
    <property type="match status" value="1"/>
</dbReference>
<dbReference type="HOGENOM" id="CLU_101379_2_1_9"/>
<dbReference type="EMBL" id="HG917868">
    <property type="protein sequence ID" value="CDM69137.1"/>
    <property type="molecule type" value="Genomic_DNA"/>
</dbReference>
<dbReference type="NCBIfam" id="NF001263">
    <property type="entry name" value="PRK00226.1-4"/>
    <property type="match status" value="1"/>
</dbReference>
<dbReference type="InterPro" id="IPR018151">
    <property type="entry name" value="TF_GreA/GreB_CS"/>
</dbReference>
<dbReference type="GO" id="GO:0003746">
    <property type="term" value="F:translation elongation factor activity"/>
    <property type="evidence" value="ECO:0007669"/>
    <property type="project" value="UniProtKB-KW"/>
</dbReference>
<evidence type="ECO:0000313" key="13">
    <source>
        <dbReference type="EMBL" id="CDM69137.1"/>
    </source>
</evidence>
<dbReference type="InterPro" id="IPR036953">
    <property type="entry name" value="GreA/GreB_C_sf"/>
</dbReference>
<evidence type="ECO:0000256" key="1">
    <source>
        <dbReference type="ARBA" id="ARBA00008213"/>
    </source>
</evidence>
<keyword evidence="6 9" id="KW-0804">Transcription</keyword>
<protein>
    <recommendedName>
        <fullName evidence="2 9">Transcription elongation factor GreA</fullName>
    </recommendedName>
    <alternativeName>
        <fullName evidence="8 9">Transcript cleavage factor GreA</fullName>
    </alternativeName>
</protein>
<evidence type="ECO:0000256" key="5">
    <source>
        <dbReference type="ARBA" id="ARBA00023125"/>
    </source>
</evidence>